<name>A0A0C1ZDB1_9VIBR</name>
<sequence>MCLSCYPTEKHRVKFSDDISVKATLQSLKLVYLWLDLYELAKEATKGKLDCSLRDLELWSIDRTEMSNPERFGCIAHGYQAQKQLERGLGCMSLKQNVTNLPTNSPKALYSPRTTPMFAEHFE</sequence>
<accession>A0A0C1ZDB1</accession>
<proteinExistence type="predicted"/>
<dbReference type="AlphaFoldDB" id="A0A0C1ZDB1"/>
<protein>
    <submittedName>
        <fullName evidence="1">Uncharacterized protein</fullName>
    </submittedName>
</protein>
<organism evidence="1 2">
    <name type="scientific">Vibrio owensii CAIM 1854 = LMG 25443</name>
    <dbReference type="NCBI Taxonomy" id="1229493"/>
    <lineage>
        <taxon>Bacteria</taxon>
        <taxon>Pseudomonadati</taxon>
        <taxon>Pseudomonadota</taxon>
        <taxon>Gammaproteobacteria</taxon>
        <taxon>Vibrionales</taxon>
        <taxon>Vibrionaceae</taxon>
        <taxon>Vibrio</taxon>
    </lineage>
</organism>
<dbReference type="Proteomes" id="UP000031586">
    <property type="component" value="Unassembled WGS sequence"/>
</dbReference>
<dbReference type="EMBL" id="JPRD01000043">
    <property type="protein sequence ID" value="KIF51031.1"/>
    <property type="molecule type" value="Genomic_DNA"/>
</dbReference>
<evidence type="ECO:0000313" key="1">
    <source>
        <dbReference type="EMBL" id="KIF51031.1"/>
    </source>
</evidence>
<comment type="caution">
    <text evidence="1">The sequence shown here is derived from an EMBL/GenBank/DDBJ whole genome shotgun (WGS) entry which is preliminary data.</text>
</comment>
<evidence type="ECO:0000313" key="2">
    <source>
        <dbReference type="Proteomes" id="UP000031586"/>
    </source>
</evidence>
<reference evidence="1 2" key="1">
    <citation type="submission" date="2014-07" db="EMBL/GenBank/DDBJ databases">
        <title>Unique and conserved regions in Vibrio harveyi and related species in comparison with the shrimp pathogen Vibrio harveyi CAIM 1792.</title>
        <authorList>
            <person name="Espinoza-Valles I."/>
            <person name="Vora G."/>
            <person name="Leekitcharoenphon P."/>
            <person name="Ussery D."/>
            <person name="Hoj L."/>
            <person name="Gomez-Gil B."/>
        </authorList>
    </citation>
    <scope>NUCLEOTIDE SEQUENCE [LARGE SCALE GENOMIC DNA]</scope>
    <source>
        <strain evidence="2">CAIM 1854 / LMG 25443</strain>
    </source>
</reference>
<gene>
    <name evidence="1" type="ORF">H735_21515</name>
</gene>